<accession>A0AAV7HRC8</accession>
<comment type="caution">
    <text evidence="1">The sequence shown here is derived from an EMBL/GenBank/DDBJ whole genome shotgun (WGS) entry which is preliminary data.</text>
</comment>
<dbReference type="AlphaFoldDB" id="A0AAV7HRC8"/>
<proteinExistence type="predicted"/>
<organism evidence="1 2">
    <name type="scientific">Cotesia glomerata</name>
    <name type="common">Lepidopteran parasitic wasp</name>
    <name type="synonym">Apanteles glomeratus</name>
    <dbReference type="NCBI Taxonomy" id="32391"/>
    <lineage>
        <taxon>Eukaryota</taxon>
        <taxon>Metazoa</taxon>
        <taxon>Ecdysozoa</taxon>
        <taxon>Arthropoda</taxon>
        <taxon>Hexapoda</taxon>
        <taxon>Insecta</taxon>
        <taxon>Pterygota</taxon>
        <taxon>Neoptera</taxon>
        <taxon>Endopterygota</taxon>
        <taxon>Hymenoptera</taxon>
        <taxon>Apocrita</taxon>
        <taxon>Ichneumonoidea</taxon>
        <taxon>Braconidae</taxon>
        <taxon>Microgastrinae</taxon>
        <taxon>Cotesia</taxon>
    </lineage>
</organism>
<dbReference type="GO" id="GO:0045892">
    <property type="term" value="P:negative regulation of DNA-templated transcription"/>
    <property type="evidence" value="ECO:0007669"/>
    <property type="project" value="InterPro"/>
</dbReference>
<name>A0AAV7HRC8_COTGL</name>
<dbReference type="InterPro" id="IPR040391">
    <property type="entry name" value="BEND5"/>
</dbReference>
<keyword evidence="2" id="KW-1185">Reference proteome</keyword>
<sequence length="109" mass="11928">MFTSLLEHVKTSTQTAPLNPKDIKRPSEVGFTRVDDNMIHLGRGVWLSRASYDNDVYTAGASLAMYVKNIAVSVFGTDYLKKHSVKGKGCNKTKSVPRPAIDSTKALAI</sequence>
<evidence type="ECO:0000313" key="1">
    <source>
        <dbReference type="EMBL" id="KAH0546718.1"/>
    </source>
</evidence>
<gene>
    <name evidence="1" type="ORF">KQX54_014166</name>
</gene>
<protein>
    <submittedName>
        <fullName evidence="1">Uncharacterized protein</fullName>
    </submittedName>
</protein>
<dbReference type="EMBL" id="JAHXZJ010002237">
    <property type="protein sequence ID" value="KAH0546718.1"/>
    <property type="molecule type" value="Genomic_DNA"/>
</dbReference>
<dbReference type="GO" id="GO:0003677">
    <property type="term" value="F:DNA binding"/>
    <property type="evidence" value="ECO:0007669"/>
    <property type="project" value="InterPro"/>
</dbReference>
<dbReference type="Proteomes" id="UP000826195">
    <property type="component" value="Unassembled WGS sequence"/>
</dbReference>
<dbReference type="PANTHER" id="PTHR14628:SF1">
    <property type="entry name" value="BEN DOMAIN-CONTAINING PROTEIN 5"/>
    <property type="match status" value="1"/>
</dbReference>
<dbReference type="PANTHER" id="PTHR14628">
    <property type="entry name" value="BEN DOMAIN-CONTAINING PROTEIN 5"/>
    <property type="match status" value="1"/>
</dbReference>
<evidence type="ECO:0000313" key="2">
    <source>
        <dbReference type="Proteomes" id="UP000826195"/>
    </source>
</evidence>
<reference evidence="1 2" key="1">
    <citation type="journal article" date="2021" name="J. Hered.">
        <title>A chromosome-level genome assembly of the parasitoid wasp, Cotesia glomerata (Hymenoptera: Braconidae).</title>
        <authorList>
            <person name="Pinto B.J."/>
            <person name="Weis J.J."/>
            <person name="Gamble T."/>
            <person name="Ode P.J."/>
            <person name="Paul R."/>
            <person name="Zaspel J.M."/>
        </authorList>
    </citation>
    <scope>NUCLEOTIDE SEQUENCE [LARGE SCALE GENOMIC DNA]</scope>
    <source>
        <strain evidence="1">CgM1</strain>
    </source>
</reference>